<dbReference type="Pfam" id="PF00072">
    <property type="entry name" value="Response_reg"/>
    <property type="match status" value="1"/>
</dbReference>
<dbReference type="PANTHER" id="PTHR45339:SF5">
    <property type="entry name" value="HISTIDINE KINASE"/>
    <property type="match status" value="1"/>
</dbReference>
<keyword evidence="17" id="KW-1185">Reference proteome</keyword>
<dbReference type="Pfam" id="PF02518">
    <property type="entry name" value="HATPase_c"/>
    <property type="match status" value="1"/>
</dbReference>
<dbReference type="CDD" id="cd00082">
    <property type="entry name" value="HisKA"/>
    <property type="match status" value="1"/>
</dbReference>
<dbReference type="InterPro" id="IPR011006">
    <property type="entry name" value="CheY-like_superfamily"/>
</dbReference>
<evidence type="ECO:0000259" key="12">
    <source>
        <dbReference type="PROSITE" id="PS50109"/>
    </source>
</evidence>
<proteinExistence type="predicted"/>
<feature type="transmembrane region" description="Helical" evidence="11">
    <location>
        <begin position="159"/>
        <end position="178"/>
    </location>
</feature>
<comment type="catalytic activity">
    <reaction evidence="1">
        <text>ATP + protein L-histidine = ADP + protein N-phospho-L-histidine.</text>
        <dbReference type="EC" id="2.7.13.3"/>
    </reaction>
</comment>
<keyword evidence="15" id="KW-0418">Kinase</keyword>
<dbReference type="Gene3D" id="1.10.287.130">
    <property type="match status" value="1"/>
</dbReference>
<dbReference type="Proteomes" id="UP000234483">
    <property type="component" value="Unassembled WGS sequence"/>
</dbReference>
<evidence type="ECO:0000256" key="2">
    <source>
        <dbReference type="ARBA" id="ARBA00004651"/>
    </source>
</evidence>
<evidence type="ECO:0000313" key="15">
    <source>
        <dbReference type="EMBL" id="PLR07833.1"/>
    </source>
</evidence>
<organism evidence="15 16">
    <name type="scientific">Caulobacter flavus</name>
    <dbReference type="NCBI Taxonomy" id="1679497"/>
    <lineage>
        <taxon>Bacteria</taxon>
        <taxon>Pseudomonadati</taxon>
        <taxon>Pseudomonadota</taxon>
        <taxon>Alphaproteobacteria</taxon>
        <taxon>Caulobacterales</taxon>
        <taxon>Caulobacteraceae</taxon>
        <taxon>Caulobacter</taxon>
    </lineage>
</organism>
<dbReference type="SUPFAM" id="SSF47384">
    <property type="entry name" value="Homodimeric domain of signal transducing histidine kinase"/>
    <property type="match status" value="1"/>
</dbReference>
<dbReference type="CDD" id="cd17546">
    <property type="entry name" value="REC_hyHK_CKI1_RcsC-like"/>
    <property type="match status" value="1"/>
</dbReference>
<evidence type="ECO:0000259" key="13">
    <source>
        <dbReference type="PROSITE" id="PS50110"/>
    </source>
</evidence>
<reference evidence="15 16" key="1">
    <citation type="submission" date="2017-12" db="EMBL/GenBank/DDBJ databases">
        <title>The genome sequence of Caulobacter flavus CGMCC1 15093.</title>
        <authorList>
            <person name="Gao J."/>
            <person name="Mao X."/>
            <person name="Sun J."/>
        </authorList>
    </citation>
    <scope>NUCLEOTIDE SEQUENCE [LARGE SCALE GENOMIC DNA]</scope>
    <source>
        <strain evidence="15 16">CGMCC1 15093</strain>
    </source>
</reference>
<dbReference type="SMART" id="SM00387">
    <property type="entry name" value="HATPase_c"/>
    <property type="match status" value="1"/>
</dbReference>
<dbReference type="Pfam" id="PF05231">
    <property type="entry name" value="MASE1"/>
    <property type="match status" value="1"/>
</dbReference>
<dbReference type="InterPro" id="IPR005467">
    <property type="entry name" value="His_kinase_dom"/>
</dbReference>
<dbReference type="RefSeq" id="WP_101715000.1">
    <property type="nucleotide sequence ID" value="NZ_CP026100.1"/>
</dbReference>
<sequence>MAGLKRFEGDARQTRLLLALIVAYAVTIAYCDLLTRGPSGMATLWPCNGLLAGGMVLLTPRRGLILLAATTVAHVLLDRLGGTAPAMTALFTVLDTIEAALIAVVLRKAFGGPPRLKNLAQALRVVGLALPITAVLAVIGAFASAPMLHVSLPVLLKNWLFINALGMTAGLPVALILFDPRIQRGFERPVWEKIACYVMVAVAALIAFGRPGHTLPFLVFPAGVLVAFRLGPKGAAWTTVIVAAIAAPLSVLGIVAEAATRAQASERMHALQFLVSALLFTCLAAALALADQQRLKLLLVRRQALARKAQARAQAASQAKTEFLATMSHEIRTPLNSVLGFTRLLADRDDLAPDARRHVGLIDGAGGALLTLVNDVLDFSRVEAGRVELQVEPARAEAVLRDAVAIVAQDARAKGLAVEIQVEGDTAGHHGLDADRLRQVLLNLLNNAVKFTPAGRVTARLAVTPGEGADRLRVEIVDTGIGVPPQLRDRLFQRFSQGDSSVTRAFGGAGLGLAISKALVELMDGRIGMTANQDQGSTFWIELMAQPCEAAPRAVVAAGGRIAAARILLVDDHPMNREIGGAFLGLAGCEVVTAQNGQEAVDMARGGGFDVVLMDIHMPGMDGLTATRAIRALPGAASAVPIIAMSADALPQQIAQCREAGMVDHVAKPIQKDLLYAKVEAWLREPAAA</sequence>
<comment type="subcellular location">
    <subcellularLocation>
        <location evidence="2">Cell membrane</location>
        <topology evidence="2">Multi-pass membrane protein</topology>
    </subcellularLocation>
</comment>
<feature type="domain" description="Response regulatory" evidence="13">
    <location>
        <begin position="566"/>
        <end position="683"/>
    </location>
</feature>
<dbReference type="FunFam" id="3.30.565.10:FF:000010">
    <property type="entry name" value="Sensor histidine kinase RcsC"/>
    <property type="match status" value="1"/>
</dbReference>
<evidence type="ECO:0000256" key="6">
    <source>
        <dbReference type="ARBA" id="ARBA00022692"/>
    </source>
</evidence>
<keyword evidence="5 10" id="KW-0597">Phosphoprotein</keyword>
<dbReference type="PANTHER" id="PTHR45339">
    <property type="entry name" value="HYBRID SIGNAL TRANSDUCTION HISTIDINE KINASE J"/>
    <property type="match status" value="1"/>
</dbReference>
<name>A0A2N5CN14_9CAUL</name>
<feature type="modified residue" description="4-aspartylphosphate" evidence="10">
    <location>
        <position position="615"/>
    </location>
</feature>
<keyword evidence="6 11" id="KW-0812">Transmembrane</keyword>
<dbReference type="SMART" id="SM00388">
    <property type="entry name" value="HisKA"/>
    <property type="match status" value="1"/>
</dbReference>
<dbReference type="InterPro" id="IPR004358">
    <property type="entry name" value="Sig_transdc_His_kin-like_C"/>
</dbReference>
<dbReference type="SUPFAM" id="SSF55874">
    <property type="entry name" value="ATPase domain of HSP90 chaperone/DNA topoisomerase II/histidine kinase"/>
    <property type="match status" value="1"/>
</dbReference>
<keyword evidence="4" id="KW-1003">Cell membrane</keyword>
<feature type="transmembrane region" description="Helical" evidence="11">
    <location>
        <begin position="126"/>
        <end position="147"/>
    </location>
</feature>
<dbReference type="Pfam" id="PF00512">
    <property type="entry name" value="HisKA"/>
    <property type="match status" value="1"/>
</dbReference>
<dbReference type="KEGG" id="cfh:C1707_10165"/>
<evidence type="ECO:0000256" key="11">
    <source>
        <dbReference type="SAM" id="Phobius"/>
    </source>
</evidence>
<dbReference type="PROSITE" id="PS50110">
    <property type="entry name" value="RESPONSE_REGULATORY"/>
    <property type="match status" value="1"/>
</dbReference>
<dbReference type="Gene3D" id="3.40.50.2300">
    <property type="match status" value="1"/>
</dbReference>
<keyword evidence="8" id="KW-0902">Two-component regulatory system</keyword>
<dbReference type="InterPro" id="IPR036890">
    <property type="entry name" value="HATPase_C_sf"/>
</dbReference>
<dbReference type="EMBL" id="PJRQ01000044">
    <property type="protein sequence ID" value="PLR07833.1"/>
    <property type="molecule type" value="Genomic_DNA"/>
</dbReference>
<evidence type="ECO:0000256" key="10">
    <source>
        <dbReference type="PROSITE-ProRule" id="PRU00169"/>
    </source>
</evidence>
<dbReference type="InterPro" id="IPR003594">
    <property type="entry name" value="HATPase_dom"/>
</dbReference>
<keyword evidence="9 11" id="KW-0472">Membrane</keyword>
<feature type="transmembrane region" description="Helical" evidence="11">
    <location>
        <begin position="41"/>
        <end position="58"/>
    </location>
</feature>
<dbReference type="PRINTS" id="PR00344">
    <property type="entry name" value="BCTRLSENSOR"/>
</dbReference>
<evidence type="ECO:0000256" key="4">
    <source>
        <dbReference type="ARBA" id="ARBA00022475"/>
    </source>
</evidence>
<feature type="transmembrane region" description="Helical" evidence="11">
    <location>
        <begin position="86"/>
        <end position="106"/>
    </location>
</feature>
<dbReference type="InterPro" id="IPR036097">
    <property type="entry name" value="HisK_dim/P_sf"/>
</dbReference>
<dbReference type="GO" id="GO:0000155">
    <property type="term" value="F:phosphorelay sensor kinase activity"/>
    <property type="evidence" value="ECO:0007669"/>
    <property type="project" value="InterPro"/>
</dbReference>
<dbReference type="AlphaFoldDB" id="A0A2N5CN14"/>
<gene>
    <name evidence="14" type="ORF">C1707_10165</name>
    <name evidence="15" type="ORF">CFHF_21640</name>
</gene>
<dbReference type="InterPro" id="IPR001789">
    <property type="entry name" value="Sig_transdc_resp-reg_receiver"/>
</dbReference>
<keyword evidence="15" id="KW-0808">Transferase</keyword>
<feature type="transmembrane region" description="Helical" evidence="11">
    <location>
        <begin position="237"/>
        <end position="256"/>
    </location>
</feature>
<protein>
    <recommendedName>
        <fullName evidence="3">histidine kinase</fullName>
        <ecNumber evidence="3">2.7.13.3</ecNumber>
    </recommendedName>
</protein>
<dbReference type="EC" id="2.7.13.3" evidence="3"/>
<dbReference type="Gene3D" id="3.30.565.10">
    <property type="entry name" value="Histidine kinase-like ATPase, C-terminal domain"/>
    <property type="match status" value="1"/>
</dbReference>
<dbReference type="CDD" id="cd16922">
    <property type="entry name" value="HATPase_EvgS-ArcB-TorS-like"/>
    <property type="match status" value="1"/>
</dbReference>
<dbReference type="InterPro" id="IPR003661">
    <property type="entry name" value="HisK_dim/P_dom"/>
</dbReference>
<evidence type="ECO:0000256" key="9">
    <source>
        <dbReference type="ARBA" id="ARBA00023136"/>
    </source>
</evidence>
<dbReference type="GO" id="GO:0005886">
    <property type="term" value="C:plasma membrane"/>
    <property type="evidence" value="ECO:0007669"/>
    <property type="project" value="UniProtKB-SubCell"/>
</dbReference>
<evidence type="ECO:0000256" key="3">
    <source>
        <dbReference type="ARBA" id="ARBA00012438"/>
    </source>
</evidence>
<evidence type="ECO:0000313" key="16">
    <source>
        <dbReference type="Proteomes" id="UP000234483"/>
    </source>
</evidence>
<evidence type="ECO:0000313" key="17">
    <source>
        <dbReference type="Proteomes" id="UP000281192"/>
    </source>
</evidence>
<keyword evidence="7 11" id="KW-1133">Transmembrane helix</keyword>
<accession>A0A2N5CN14</accession>
<dbReference type="InterPro" id="IPR007895">
    <property type="entry name" value="MASE1"/>
</dbReference>
<dbReference type="SMART" id="SM00448">
    <property type="entry name" value="REC"/>
    <property type="match status" value="1"/>
</dbReference>
<evidence type="ECO:0000313" key="14">
    <source>
        <dbReference type="EMBL" id="AYV46597.1"/>
    </source>
</evidence>
<dbReference type="EMBL" id="CP026100">
    <property type="protein sequence ID" value="AYV46597.1"/>
    <property type="molecule type" value="Genomic_DNA"/>
</dbReference>
<feature type="domain" description="Histidine kinase" evidence="12">
    <location>
        <begin position="326"/>
        <end position="547"/>
    </location>
</feature>
<evidence type="ECO:0000256" key="1">
    <source>
        <dbReference type="ARBA" id="ARBA00000085"/>
    </source>
</evidence>
<dbReference type="PROSITE" id="PS50109">
    <property type="entry name" value="HIS_KIN"/>
    <property type="match status" value="1"/>
</dbReference>
<dbReference type="SUPFAM" id="SSF52172">
    <property type="entry name" value="CheY-like"/>
    <property type="match status" value="1"/>
</dbReference>
<feature type="transmembrane region" description="Helical" evidence="11">
    <location>
        <begin position="268"/>
        <end position="290"/>
    </location>
</feature>
<evidence type="ECO:0000256" key="7">
    <source>
        <dbReference type="ARBA" id="ARBA00022989"/>
    </source>
</evidence>
<dbReference type="OrthoDB" id="9813151at2"/>
<evidence type="ECO:0000256" key="8">
    <source>
        <dbReference type="ARBA" id="ARBA00023012"/>
    </source>
</evidence>
<reference evidence="14 17" key="2">
    <citation type="submission" date="2018-01" db="EMBL/GenBank/DDBJ databases">
        <title>Complete genome sequence of Caulobacter flavus RHGG3.</title>
        <authorList>
            <person name="Yang E."/>
        </authorList>
    </citation>
    <scope>NUCLEOTIDE SEQUENCE [LARGE SCALE GENOMIC DNA]</scope>
    <source>
        <strain evidence="14 17">RHGG3</strain>
    </source>
</reference>
<feature type="transmembrane region" description="Helical" evidence="11">
    <location>
        <begin position="190"/>
        <end position="208"/>
    </location>
</feature>
<evidence type="ECO:0000256" key="5">
    <source>
        <dbReference type="ARBA" id="ARBA00022553"/>
    </source>
</evidence>
<dbReference type="Proteomes" id="UP000281192">
    <property type="component" value="Chromosome"/>
</dbReference>